<keyword evidence="1" id="KW-0489">Methyltransferase</keyword>
<name>A0AC61S150_9FIRM</name>
<keyword evidence="1" id="KW-0808">Transferase</keyword>
<sequence>MTFEGALNYGKDLLKAAGIADYQLDAWYLMEYVCKLDKSQYYLRGPEEIEDEKFQEYELLLKKRGERVPLQYITGVQEFMGLNFKVDSHVLIPRQDTETLVEEALKILESGMEVLDLCTGSGCIIISLMKYAGKEIRGTASDISKQALLIAKENAKGNQVEVEWVRSDLFQNITGTYDMIVSNPPYIPTGTIGDLMPEVRDFEPLEALDGAEDGLMFYRKIVQQGRKFLKSNGYLYFEIGYDQGGRVAFLMEEYGFRNVKVIKDLAGHDRVVCGNLPAVK</sequence>
<proteinExistence type="predicted"/>
<reference evidence="1" key="1">
    <citation type="submission" date="2019-04" db="EMBL/GenBank/DDBJ databases">
        <title>Microbes associate with the intestines of laboratory mice.</title>
        <authorList>
            <person name="Navarre W."/>
            <person name="Wong E."/>
            <person name="Huang K."/>
            <person name="Tropini C."/>
            <person name="Ng K."/>
            <person name="Yu B."/>
        </authorList>
    </citation>
    <scope>NUCLEOTIDE SEQUENCE</scope>
    <source>
        <strain evidence="1">NM01_1-7b</strain>
    </source>
</reference>
<gene>
    <name evidence="1" type="primary">prmC</name>
    <name evidence="1" type="ORF">E5329_04420</name>
</gene>
<evidence type="ECO:0000313" key="2">
    <source>
        <dbReference type="Proteomes" id="UP000304953"/>
    </source>
</evidence>
<dbReference type="EC" id="2.1.1.297" evidence="1"/>
<evidence type="ECO:0000313" key="1">
    <source>
        <dbReference type="EMBL" id="TGY97631.1"/>
    </source>
</evidence>
<dbReference type="Proteomes" id="UP000304953">
    <property type="component" value="Unassembled WGS sequence"/>
</dbReference>
<dbReference type="EMBL" id="SRYA01000006">
    <property type="protein sequence ID" value="TGY97631.1"/>
    <property type="molecule type" value="Genomic_DNA"/>
</dbReference>
<keyword evidence="2" id="KW-1185">Reference proteome</keyword>
<accession>A0AC61S150</accession>
<protein>
    <submittedName>
        <fullName evidence="1">Peptide chain release factor N(5)-glutamine methyltransferase</fullName>
        <ecNumber evidence="1">2.1.1.297</ecNumber>
    </submittedName>
</protein>
<organism evidence="1 2">
    <name type="scientific">Petralouisia muris</name>
    <dbReference type="NCBI Taxonomy" id="3032872"/>
    <lineage>
        <taxon>Bacteria</taxon>
        <taxon>Bacillati</taxon>
        <taxon>Bacillota</taxon>
        <taxon>Clostridia</taxon>
        <taxon>Lachnospirales</taxon>
        <taxon>Lachnospiraceae</taxon>
        <taxon>Petralouisia</taxon>
    </lineage>
</organism>
<comment type="caution">
    <text evidence="1">The sequence shown here is derived from an EMBL/GenBank/DDBJ whole genome shotgun (WGS) entry which is preliminary data.</text>
</comment>